<dbReference type="AlphaFoldDB" id="A0A8H5ZKT9"/>
<feature type="compositionally biased region" description="Polar residues" evidence="1">
    <location>
        <begin position="210"/>
        <end position="230"/>
    </location>
</feature>
<feature type="region of interest" description="Disordered" evidence="1">
    <location>
        <begin position="170"/>
        <end position="230"/>
    </location>
</feature>
<comment type="caution">
    <text evidence="2">The sequence shown here is derived from an EMBL/GenBank/DDBJ whole genome shotgun (WGS) entry which is preliminary data.</text>
</comment>
<reference evidence="2" key="1">
    <citation type="submission" date="2019-11" db="EMBL/GenBank/DDBJ databases">
        <title>Bipolaris sorokiniana Genome sequencing.</title>
        <authorList>
            <person name="Wang H."/>
        </authorList>
    </citation>
    <scope>NUCLEOTIDE SEQUENCE</scope>
</reference>
<proteinExistence type="predicted"/>
<dbReference type="Proteomes" id="UP000624244">
    <property type="component" value="Unassembled WGS sequence"/>
</dbReference>
<protein>
    <recommendedName>
        <fullName evidence="4">Zinc finger GRF-type domain-containing protein</fullName>
    </recommendedName>
</protein>
<feature type="compositionally biased region" description="Low complexity" evidence="1">
    <location>
        <begin position="186"/>
        <end position="200"/>
    </location>
</feature>
<gene>
    <name evidence="2" type="ORF">GGP41_005453</name>
</gene>
<evidence type="ECO:0000313" key="2">
    <source>
        <dbReference type="EMBL" id="KAF5850039.1"/>
    </source>
</evidence>
<organism evidence="2 3">
    <name type="scientific">Cochliobolus sativus</name>
    <name type="common">Common root rot and spot blotch fungus</name>
    <name type="synonym">Bipolaris sorokiniana</name>
    <dbReference type="NCBI Taxonomy" id="45130"/>
    <lineage>
        <taxon>Eukaryota</taxon>
        <taxon>Fungi</taxon>
        <taxon>Dikarya</taxon>
        <taxon>Ascomycota</taxon>
        <taxon>Pezizomycotina</taxon>
        <taxon>Dothideomycetes</taxon>
        <taxon>Pleosporomycetidae</taxon>
        <taxon>Pleosporales</taxon>
        <taxon>Pleosporineae</taxon>
        <taxon>Pleosporaceae</taxon>
        <taxon>Bipolaris</taxon>
    </lineage>
</organism>
<dbReference type="EMBL" id="WNKQ01000008">
    <property type="protein sequence ID" value="KAF5850039.1"/>
    <property type="molecule type" value="Genomic_DNA"/>
</dbReference>
<accession>A0A8H5ZKT9</accession>
<feature type="region of interest" description="Disordered" evidence="1">
    <location>
        <begin position="106"/>
        <end position="141"/>
    </location>
</feature>
<name>A0A8H5ZKT9_COCSA</name>
<evidence type="ECO:0000313" key="3">
    <source>
        <dbReference type="Proteomes" id="UP000624244"/>
    </source>
</evidence>
<sequence length="326" mass="36044">MSSSRGACKELFIHGVWHCMMADTQATQGCLLTCHQSATARSASTNLKTGPESWEMVYDILFIPESPALNPIRTCNKLPQEQCKFFLWDDDACTREDEVVANTAATLTPGHKRKRSVSGNLDKHRLSKAPDDHDPGEAMSHLETPGKAAKITIFSTLVTKSDTAVYGLQTPHTGRKAQEDPFNSRPPTTAASPFPSSATSQESIRRVATPYSTPCTSVHETPNTSRSKNSMDQDLVGGVFDLLQQSNIVLPGHIEEELRTLLIRHVKRTEGFKRARDATRLAIKAKDAKITEFTYRIGALEAELEAEKAMVTHLQWEAQNHTSDLD</sequence>
<evidence type="ECO:0000256" key="1">
    <source>
        <dbReference type="SAM" id="MobiDB-lite"/>
    </source>
</evidence>
<feature type="compositionally biased region" description="Basic and acidic residues" evidence="1">
    <location>
        <begin position="121"/>
        <end position="136"/>
    </location>
</feature>
<evidence type="ECO:0008006" key="4">
    <source>
        <dbReference type="Google" id="ProtNLM"/>
    </source>
</evidence>